<dbReference type="RefSeq" id="WP_171562100.1">
    <property type="nucleotide sequence ID" value="NZ_JABFCS010000001.1"/>
</dbReference>
<evidence type="ECO:0000313" key="14">
    <source>
        <dbReference type="EMBL" id="NNU44857.1"/>
    </source>
</evidence>
<dbReference type="Pfam" id="PF02518">
    <property type="entry name" value="HATPase_c"/>
    <property type="match status" value="1"/>
</dbReference>
<dbReference type="InterPro" id="IPR003660">
    <property type="entry name" value="HAMP_dom"/>
</dbReference>
<evidence type="ECO:0000256" key="6">
    <source>
        <dbReference type="ARBA" id="ARBA00022692"/>
    </source>
</evidence>
<dbReference type="Gene3D" id="3.30.565.10">
    <property type="entry name" value="Histidine kinase-like ATPase, C-terminal domain"/>
    <property type="match status" value="1"/>
</dbReference>
<dbReference type="Proteomes" id="UP000552954">
    <property type="component" value="Unassembled WGS sequence"/>
</dbReference>
<feature type="domain" description="HAMP" evidence="13">
    <location>
        <begin position="189"/>
        <end position="241"/>
    </location>
</feature>
<dbReference type="AlphaFoldDB" id="A0A849KF33"/>
<evidence type="ECO:0000313" key="15">
    <source>
        <dbReference type="Proteomes" id="UP000552954"/>
    </source>
</evidence>
<evidence type="ECO:0000256" key="5">
    <source>
        <dbReference type="ARBA" id="ARBA00022679"/>
    </source>
</evidence>
<comment type="catalytic activity">
    <reaction evidence="1">
        <text>ATP + protein L-histidine = ADP + protein N-phospho-L-histidine.</text>
        <dbReference type="EC" id="2.7.13.3"/>
    </reaction>
</comment>
<dbReference type="CDD" id="cd00082">
    <property type="entry name" value="HisKA"/>
    <property type="match status" value="1"/>
</dbReference>
<evidence type="ECO:0000256" key="7">
    <source>
        <dbReference type="ARBA" id="ARBA00022777"/>
    </source>
</evidence>
<evidence type="ECO:0000256" key="2">
    <source>
        <dbReference type="ARBA" id="ARBA00004370"/>
    </source>
</evidence>
<feature type="domain" description="Histidine kinase" evidence="12">
    <location>
        <begin position="249"/>
        <end position="476"/>
    </location>
</feature>
<dbReference type="SMART" id="SM00388">
    <property type="entry name" value="HisKA"/>
    <property type="match status" value="1"/>
</dbReference>
<feature type="transmembrane region" description="Helical" evidence="11">
    <location>
        <begin position="165"/>
        <end position="188"/>
    </location>
</feature>
<dbReference type="InterPro" id="IPR036097">
    <property type="entry name" value="HisK_dim/P_sf"/>
</dbReference>
<dbReference type="EC" id="2.7.13.3" evidence="3"/>
<keyword evidence="7 14" id="KW-0418">Kinase</keyword>
<dbReference type="SUPFAM" id="SSF47384">
    <property type="entry name" value="Homodimeric domain of signal transducing histidine kinase"/>
    <property type="match status" value="1"/>
</dbReference>
<dbReference type="GO" id="GO:0000155">
    <property type="term" value="F:phosphorelay sensor kinase activity"/>
    <property type="evidence" value="ECO:0007669"/>
    <property type="project" value="InterPro"/>
</dbReference>
<evidence type="ECO:0000256" key="4">
    <source>
        <dbReference type="ARBA" id="ARBA00022553"/>
    </source>
</evidence>
<dbReference type="PANTHER" id="PTHR45436">
    <property type="entry name" value="SENSOR HISTIDINE KINASE YKOH"/>
    <property type="match status" value="1"/>
</dbReference>
<proteinExistence type="predicted"/>
<dbReference type="InterPro" id="IPR005467">
    <property type="entry name" value="His_kinase_dom"/>
</dbReference>
<keyword evidence="15" id="KW-1185">Reference proteome</keyword>
<evidence type="ECO:0000256" key="3">
    <source>
        <dbReference type="ARBA" id="ARBA00012438"/>
    </source>
</evidence>
<organism evidence="14 15">
    <name type="scientific">Ramlibacter montanisoli</name>
    <dbReference type="NCBI Taxonomy" id="2732512"/>
    <lineage>
        <taxon>Bacteria</taxon>
        <taxon>Pseudomonadati</taxon>
        <taxon>Pseudomonadota</taxon>
        <taxon>Betaproteobacteria</taxon>
        <taxon>Burkholderiales</taxon>
        <taxon>Comamonadaceae</taxon>
        <taxon>Ramlibacter</taxon>
    </lineage>
</organism>
<dbReference type="Pfam" id="PF08521">
    <property type="entry name" value="2CSK_N"/>
    <property type="match status" value="1"/>
</dbReference>
<dbReference type="PROSITE" id="PS50109">
    <property type="entry name" value="HIS_KIN"/>
    <property type="match status" value="1"/>
</dbReference>
<evidence type="ECO:0000256" key="11">
    <source>
        <dbReference type="SAM" id="Phobius"/>
    </source>
</evidence>
<evidence type="ECO:0000256" key="1">
    <source>
        <dbReference type="ARBA" id="ARBA00000085"/>
    </source>
</evidence>
<dbReference type="InterPro" id="IPR003661">
    <property type="entry name" value="HisK_dim/P_dom"/>
</dbReference>
<reference evidence="14 15" key="2">
    <citation type="submission" date="2020-06" db="EMBL/GenBank/DDBJ databases">
        <title>Ramlibacter rhizophilus sp. nov., isolated from rhizosphere soil of national flower Mugunghwa from South Korea.</title>
        <authorList>
            <person name="Zheng-Fei Y."/>
            <person name="Huan T."/>
        </authorList>
    </citation>
    <scope>NUCLEOTIDE SEQUENCE [LARGE SCALE GENOMIC DNA]</scope>
    <source>
        <strain evidence="14 15">B156</strain>
    </source>
</reference>
<keyword evidence="9" id="KW-0902">Two-component regulatory system</keyword>
<protein>
    <recommendedName>
        <fullName evidence="3">histidine kinase</fullName>
        <ecNumber evidence="3">2.7.13.3</ecNumber>
    </recommendedName>
</protein>
<dbReference type="EMBL" id="JABFCS010000001">
    <property type="protein sequence ID" value="NNU44857.1"/>
    <property type="molecule type" value="Genomic_DNA"/>
</dbReference>
<gene>
    <name evidence="14" type="ORF">HK415_19370</name>
</gene>
<dbReference type="Pfam" id="PF00512">
    <property type="entry name" value="HisKA"/>
    <property type="match status" value="1"/>
</dbReference>
<reference evidence="14 15" key="1">
    <citation type="submission" date="2020-05" db="EMBL/GenBank/DDBJ databases">
        <authorList>
            <person name="Khan S.A."/>
            <person name="Jeon C.O."/>
            <person name="Chun B.H."/>
        </authorList>
    </citation>
    <scope>NUCLEOTIDE SEQUENCE [LARGE SCALE GENOMIC DNA]</scope>
    <source>
        <strain evidence="14 15">B156</strain>
    </source>
</reference>
<dbReference type="Gene3D" id="1.10.287.130">
    <property type="match status" value="1"/>
</dbReference>
<keyword evidence="10 11" id="KW-0472">Membrane</keyword>
<dbReference type="InterPro" id="IPR013727">
    <property type="entry name" value="2CSK_N"/>
</dbReference>
<keyword evidence="8 11" id="KW-1133">Transmembrane helix</keyword>
<keyword evidence="6 11" id="KW-0812">Transmembrane</keyword>
<feature type="transmembrane region" description="Helical" evidence="11">
    <location>
        <begin position="20"/>
        <end position="38"/>
    </location>
</feature>
<dbReference type="PANTHER" id="PTHR45436:SF1">
    <property type="entry name" value="SENSOR PROTEIN QSEC"/>
    <property type="match status" value="1"/>
</dbReference>
<evidence type="ECO:0000259" key="12">
    <source>
        <dbReference type="PROSITE" id="PS50109"/>
    </source>
</evidence>
<dbReference type="InterPro" id="IPR050428">
    <property type="entry name" value="TCS_sensor_his_kinase"/>
</dbReference>
<dbReference type="InterPro" id="IPR003594">
    <property type="entry name" value="HATPase_dom"/>
</dbReference>
<comment type="subcellular location">
    <subcellularLocation>
        <location evidence="2">Membrane</location>
    </subcellularLocation>
</comment>
<evidence type="ECO:0000256" key="8">
    <source>
        <dbReference type="ARBA" id="ARBA00022989"/>
    </source>
</evidence>
<accession>A0A849KF33</accession>
<dbReference type="SMART" id="SM00387">
    <property type="entry name" value="HATPase_c"/>
    <property type="match status" value="1"/>
</dbReference>
<dbReference type="PROSITE" id="PS50885">
    <property type="entry name" value="HAMP"/>
    <property type="match status" value="1"/>
</dbReference>
<name>A0A849KF33_9BURK</name>
<dbReference type="SUPFAM" id="SSF55874">
    <property type="entry name" value="ATPase domain of HSP90 chaperone/DNA topoisomerase II/histidine kinase"/>
    <property type="match status" value="1"/>
</dbReference>
<keyword evidence="5" id="KW-0808">Transferase</keyword>
<dbReference type="InterPro" id="IPR004358">
    <property type="entry name" value="Sig_transdc_His_kin-like_C"/>
</dbReference>
<dbReference type="GO" id="GO:0005886">
    <property type="term" value="C:plasma membrane"/>
    <property type="evidence" value="ECO:0007669"/>
    <property type="project" value="TreeGrafter"/>
</dbReference>
<sequence length="488" mass="53402">MKIFQREQRSLFGEILDWMLTPLLLLWPVSLALTWLVAQSIAGKPFDRALEYNVQALAQLVNVTTPRVSFNLPQPAREILRADDSDQVYYQVLGPGGDLLSGERDFPLPPEDERPFPGETHLRDDEMRGLDVRVAYTWVPVPGAPPALVQVAETREKRSVLATEIIKGVMLPQLAILPVAVLLVWMALVRGIKPLSELEERIRARKPDDLSPLDERVVPLEVAPLVSSVNDLLTRLKNSIATQKRFLADAAHQLKTPLAGLRMQADLAQREQFNTEQLKQSLAQIGRSSVRATHTVNQLLSLARAESSGKALVRQPCDLAELAIEAVQDTVPRAMDKHIDLGYDGAEAGAPGTILQGNPTLLKEMIRNLLDNAVNYTPSTEQQPGVVTARVLTEPFSGAQVLQVEDTGPGIPEAERELVFQPFYRALGTNVDGSGLGLPIVLEIARQHGAVVEVEDARPGQVPPGTRVTVRFEAAARQADAAEAAQAL</sequence>
<dbReference type="InterPro" id="IPR036890">
    <property type="entry name" value="HATPase_C_sf"/>
</dbReference>
<dbReference type="PRINTS" id="PR00344">
    <property type="entry name" value="BCTRLSENSOR"/>
</dbReference>
<evidence type="ECO:0000256" key="10">
    <source>
        <dbReference type="ARBA" id="ARBA00023136"/>
    </source>
</evidence>
<evidence type="ECO:0000256" key="9">
    <source>
        <dbReference type="ARBA" id="ARBA00023012"/>
    </source>
</evidence>
<comment type="caution">
    <text evidence="14">The sequence shown here is derived from an EMBL/GenBank/DDBJ whole genome shotgun (WGS) entry which is preliminary data.</text>
</comment>
<evidence type="ECO:0000259" key="13">
    <source>
        <dbReference type="PROSITE" id="PS50885"/>
    </source>
</evidence>
<keyword evidence="4" id="KW-0597">Phosphoprotein</keyword>